<protein>
    <submittedName>
        <fullName evidence="1">KLLA0D17127p</fullName>
    </submittedName>
</protein>
<organism evidence="1 2">
    <name type="scientific">Kluyveromyces lactis (strain ATCC 8585 / CBS 2359 / DSM 70799 / NBRC 1267 / NRRL Y-1140 / WM37)</name>
    <name type="common">Yeast</name>
    <name type="synonym">Candida sphaerica</name>
    <dbReference type="NCBI Taxonomy" id="284590"/>
    <lineage>
        <taxon>Eukaryota</taxon>
        <taxon>Fungi</taxon>
        <taxon>Dikarya</taxon>
        <taxon>Ascomycota</taxon>
        <taxon>Saccharomycotina</taxon>
        <taxon>Saccharomycetes</taxon>
        <taxon>Saccharomycetales</taxon>
        <taxon>Saccharomycetaceae</taxon>
        <taxon>Kluyveromyces</taxon>
    </lineage>
</organism>
<dbReference type="PaxDb" id="284590-B5FV79"/>
<accession>B5FV79</accession>
<dbReference type="Pfam" id="PF23482">
    <property type="entry name" value="YLR146W-A"/>
    <property type="match status" value="1"/>
</dbReference>
<dbReference type="HOGENOM" id="CLU_2654844_0_0_1"/>
<evidence type="ECO:0000313" key="2">
    <source>
        <dbReference type="Proteomes" id="UP000000598"/>
    </source>
</evidence>
<dbReference type="InParanoid" id="B5FV79"/>
<dbReference type="InterPro" id="IPR057785">
    <property type="entry name" value="YLR146W-A-like"/>
</dbReference>
<dbReference type="KEGG" id="kla:KLLA0_D17127g"/>
<name>B5FV79_KLULA</name>
<proteinExistence type="predicted"/>
<dbReference type="EMBL" id="CR382124">
    <property type="protein sequence ID" value="CAR64380.1"/>
    <property type="molecule type" value="Genomic_DNA"/>
</dbReference>
<evidence type="ECO:0000313" key="1">
    <source>
        <dbReference type="EMBL" id="CAR64380.1"/>
    </source>
</evidence>
<dbReference type="AlphaFoldDB" id="B5FV79"/>
<dbReference type="GeneID" id="9487305"/>
<gene>
    <name evidence="1" type="ORF">KLLA0_D17127g</name>
</gene>
<dbReference type="RefSeq" id="XP_002999376.1">
    <property type="nucleotide sequence ID" value="XM_002999330.1"/>
</dbReference>
<reference evidence="1 2" key="1">
    <citation type="journal article" date="2004" name="Nature">
        <title>Genome evolution in yeasts.</title>
        <authorList>
            <consortium name="Genolevures"/>
            <person name="Dujon B."/>
            <person name="Sherman D."/>
            <person name="Fischer G."/>
            <person name="Durrens P."/>
            <person name="Casaregola S."/>
            <person name="Lafontaine I."/>
            <person name="de Montigny J."/>
            <person name="Marck C."/>
            <person name="Neuveglise C."/>
            <person name="Talla E."/>
            <person name="Goffard N."/>
            <person name="Frangeul L."/>
            <person name="Aigle M."/>
            <person name="Anthouard V."/>
            <person name="Babour A."/>
            <person name="Barbe V."/>
            <person name="Barnay S."/>
            <person name="Blanchin S."/>
            <person name="Beckerich J.M."/>
            <person name="Beyne E."/>
            <person name="Bleykasten C."/>
            <person name="Boisrame A."/>
            <person name="Boyer J."/>
            <person name="Cattolico L."/>
            <person name="Confanioleri F."/>
            <person name="de Daruvar A."/>
            <person name="Despons L."/>
            <person name="Fabre E."/>
            <person name="Fairhead C."/>
            <person name="Ferry-Dumazet H."/>
            <person name="Groppi A."/>
            <person name="Hantraye F."/>
            <person name="Hennequin C."/>
            <person name="Jauniaux N."/>
            <person name="Joyet P."/>
            <person name="Kachouri R."/>
            <person name="Kerrest A."/>
            <person name="Koszul R."/>
            <person name="Lemaire M."/>
            <person name="Lesur I."/>
            <person name="Ma L."/>
            <person name="Muller H."/>
            <person name="Nicaud J.M."/>
            <person name="Nikolski M."/>
            <person name="Oztas S."/>
            <person name="Ozier-Kalogeropoulos O."/>
            <person name="Pellenz S."/>
            <person name="Potier S."/>
            <person name="Richard G.F."/>
            <person name="Straub M.L."/>
            <person name="Suleau A."/>
            <person name="Swennene D."/>
            <person name="Tekaia F."/>
            <person name="Wesolowski-Louvel M."/>
            <person name="Westhof E."/>
            <person name="Wirth B."/>
            <person name="Zeniou-Meyer M."/>
            <person name="Zivanovic I."/>
            <person name="Bolotin-Fukuhara M."/>
            <person name="Thierry A."/>
            <person name="Bouchier C."/>
            <person name="Caudron B."/>
            <person name="Scarpelli C."/>
            <person name="Gaillardin C."/>
            <person name="Weissenbach J."/>
            <person name="Wincker P."/>
            <person name="Souciet J.L."/>
        </authorList>
    </citation>
    <scope>NUCLEOTIDE SEQUENCE [LARGE SCALE GENOMIC DNA]</scope>
    <source>
        <strain evidence="2">ATCC 8585 / CBS 2359 / DSM 70799 / NBRC 1267 / NRRL Y-1140 / WM37</strain>
    </source>
</reference>
<sequence length="76" mass="8506">MDNTSKPIPSLSSTIDSGSETVTAQTISRLVQQSLSLQNEIEQLFNEYESNNKDIRLDVDDFCEIYETSLGNITMS</sequence>
<keyword evidence="2" id="KW-1185">Reference proteome</keyword>
<dbReference type="Proteomes" id="UP000000598">
    <property type="component" value="Chromosome D"/>
</dbReference>